<sequence length="525" mass="56280">MDDTAATTPSPSSAAATAAGYDAARDKTNEPVAAAVAASNSSSSGIRLLIKSSNQQYDDVNIESDLCWTVQRLKKQLSLVYPGKPEINDQKLIYSGKLLDDAQKLSEVIRSYKDVYQQHHIFHLVCANKNTAIKAPYKTSTPPKVTTSTPRVDTTNNANNDNELRQRHVAAAAAAAAQHPYQQPNLQQANDPHLWFQLHNQAYQMAIGQNSSTSAAAAAAAAASAMPSTSSTAPNTQLAYQQQQALLYNAWIQQWYTMYMQQTMQRTSSTGGVIPPTMLPPFMQSMPGLHNNMGVPLVAHQPVPVVVAAGAAAGQPNEEAVARRPAAQPVDGPNFPNIQEEPEVRDWLDSFFSLTRLAIFVTVLYFNSSPMRCLMVVFIASVIYLYHIGVLRRRRERNNNNINRNNNAGNNIAAFAAVQQIQRMMDAAVEQDNNPQAVDAAIAAAEQPNAAPAPVQAPAQAPAAEPNDAAQPAASAGGDQAMDAAAAAAEAVAVEPANANTSVISIVRTFVITFFTSLLPEAPAL</sequence>
<feature type="region of interest" description="Disordered" evidence="6">
    <location>
        <begin position="451"/>
        <end position="478"/>
    </location>
</feature>
<dbReference type="InterPro" id="IPR029071">
    <property type="entry name" value="Ubiquitin-like_domsf"/>
</dbReference>
<evidence type="ECO:0000256" key="4">
    <source>
        <dbReference type="ARBA" id="ARBA00023136"/>
    </source>
</evidence>
<evidence type="ECO:0000313" key="10">
    <source>
        <dbReference type="RefSeq" id="XP_023161117.2"/>
    </source>
</evidence>
<evidence type="ECO:0000256" key="7">
    <source>
        <dbReference type="SAM" id="Phobius"/>
    </source>
</evidence>
<feature type="compositionally biased region" description="Low complexity" evidence="6">
    <location>
        <begin position="1"/>
        <end position="19"/>
    </location>
</feature>
<dbReference type="RefSeq" id="XP_023161117.2">
    <property type="nucleotide sequence ID" value="XM_023305349.2"/>
</dbReference>
<dbReference type="Pfam" id="PF00240">
    <property type="entry name" value="ubiquitin"/>
    <property type="match status" value="1"/>
</dbReference>
<feature type="region of interest" description="Disordered" evidence="6">
    <location>
        <begin position="137"/>
        <end position="159"/>
    </location>
</feature>
<organism evidence="9 10">
    <name type="scientific">Drosophila hydei</name>
    <name type="common">Fruit fly</name>
    <dbReference type="NCBI Taxonomy" id="7224"/>
    <lineage>
        <taxon>Eukaryota</taxon>
        <taxon>Metazoa</taxon>
        <taxon>Ecdysozoa</taxon>
        <taxon>Arthropoda</taxon>
        <taxon>Hexapoda</taxon>
        <taxon>Insecta</taxon>
        <taxon>Pterygota</taxon>
        <taxon>Neoptera</taxon>
        <taxon>Endopterygota</taxon>
        <taxon>Diptera</taxon>
        <taxon>Brachycera</taxon>
        <taxon>Muscomorpha</taxon>
        <taxon>Ephydroidea</taxon>
        <taxon>Drosophilidae</taxon>
        <taxon>Drosophila</taxon>
    </lineage>
</organism>
<protein>
    <submittedName>
        <fullName evidence="10">Homocysteine-responsive endoplasmic reticulum-resident ubiquitin-like domain member 2 protein</fullName>
    </submittedName>
</protein>
<evidence type="ECO:0000256" key="2">
    <source>
        <dbReference type="ARBA" id="ARBA00022692"/>
    </source>
</evidence>
<keyword evidence="4 7" id="KW-0472">Membrane</keyword>
<feature type="transmembrane region" description="Helical" evidence="7">
    <location>
        <begin position="373"/>
        <end position="391"/>
    </location>
</feature>
<accession>A0A6J1L3W7</accession>
<gene>
    <name evidence="10" type="primary">LOC111592902</name>
</gene>
<evidence type="ECO:0000256" key="6">
    <source>
        <dbReference type="SAM" id="MobiDB-lite"/>
    </source>
</evidence>
<feature type="compositionally biased region" description="Low complexity" evidence="6">
    <location>
        <begin position="137"/>
        <end position="150"/>
    </location>
</feature>
<dbReference type="InterPro" id="IPR039751">
    <property type="entry name" value="HERPUD1/2"/>
</dbReference>
<dbReference type="GeneID" id="111592902"/>
<dbReference type="GO" id="GO:0016020">
    <property type="term" value="C:membrane"/>
    <property type="evidence" value="ECO:0007669"/>
    <property type="project" value="UniProtKB-SubCell"/>
</dbReference>
<dbReference type="OrthoDB" id="21589at2759"/>
<comment type="subcellular location">
    <subcellularLocation>
        <location evidence="1">Membrane</location>
    </subcellularLocation>
</comment>
<dbReference type="Gene3D" id="3.10.20.90">
    <property type="entry name" value="Phosphatidylinositol 3-kinase Catalytic Subunit, Chain A, domain 1"/>
    <property type="match status" value="1"/>
</dbReference>
<dbReference type="KEGG" id="dhe:111592902"/>
<evidence type="ECO:0000256" key="3">
    <source>
        <dbReference type="ARBA" id="ARBA00022989"/>
    </source>
</evidence>
<feature type="region of interest" description="Disordered" evidence="6">
    <location>
        <begin position="1"/>
        <end position="22"/>
    </location>
</feature>
<keyword evidence="5" id="KW-0834">Unfolded protein response</keyword>
<dbReference type="InterPro" id="IPR000626">
    <property type="entry name" value="Ubiquitin-like_dom"/>
</dbReference>
<dbReference type="PROSITE" id="PS50053">
    <property type="entry name" value="UBIQUITIN_2"/>
    <property type="match status" value="1"/>
</dbReference>
<dbReference type="SMART" id="SM00213">
    <property type="entry name" value="UBQ"/>
    <property type="match status" value="1"/>
</dbReference>
<dbReference type="CDD" id="cd01790">
    <property type="entry name" value="Ubl_HERP"/>
    <property type="match status" value="1"/>
</dbReference>
<dbReference type="PANTHER" id="PTHR12943:SF27">
    <property type="entry name" value="HOMOCYSTEINE-INDUCED ENDOPLASMIC RETICULUM PROTEIN, ISOFORM A"/>
    <property type="match status" value="1"/>
</dbReference>
<evidence type="ECO:0000256" key="1">
    <source>
        <dbReference type="ARBA" id="ARBA00004370"/>
    </source>
</evidence>
<name>A0A6J1L3W7_DROHY</name>
<keyword evidence="2 7" id="KW-0812">Transmembrane</keyword>
<dbReference type="Proteomes" id="UP000504633">
    <property type="component" value="Unplaced"/>
</dbReference>
<keyword evidence="3 7" id="KW-1133">Transmembrane helix</keyword>
<reference evidence="10" key="1">
    <citation type="submission" date="2025-08" db="UniProtKB">
        <authorList>
            <consortium name="RefSeq"/>
        </authorList>
    </citation>
    <scope>IDENTIFICATION</scope>
    <source>
        <strain evidence="10">15085-1641.00</strain>
        <tissue evidence="10">Whole body</tissue>
    </source>
</reference>
<dbReference type="OMA" id="YMQLMAA"/>
<feature type="domain" description="Ubiquitin-like" evidence="8">
    <location>
        <begin position="46"/>
        <end position="107"/>
    </location>
</feature>
<dbReference type="SUPFAM" id="SSF54236">
    <property type="entry name" value="Ubiquitin-like"/>
    <property type="match status" value="1"/>
</dbReference>
<proteinExistence type="predicted"/>
<dbReference type="PANTHER" id="PTHR12943">
    <property type="entry name" value="HOMOCYSTEINE-RESPONSIVE ENDOPLASMIC RETICULUM-RESIDENT UNIQUITIN-LIKE DOMAIN HERPUD PROTEIN FAMILY MEMBER"/>
    <property type="match status" value="1"/>
</dbReference>
<evidence type="ECO:0000313" key="9">
    <source>
        <dbReference type="Proteomes" id="UP000504633"/>
    </source>
</evidence>
<evidence type="ECO:0000256" key="5">
    <source>
        <dbReference type="ARBA" id="ARBA00023230"/>
    </source>
</evidence>
<dbReference type="AlphaFoldDB" id="A0A6J1L3W7"/>
<keyword evidence="9" id="KW-1185">Reference proteome</keyword>
<dbReference type="GO" id="GO:0030968">
    <property type="term" value="P:endoplasmic reticulum unfolded protein response"/>
    <property type="evidence" value="ECO:0007669"/>
    <property type="project" value="TreeGrafter"/>
</dbReference>
<dbReference type="FunFam" id="3.10.20.90:FF:000046">
    <property type="entry name" value="Homocysteine-responsive endoplasmic reticulum-resident ubiquitin-like domain member 2 protein"/>
    <property type="match status" value="1"/>
</dbReference>
<evidence type="ECO:0000259" key="8">
    <source>
        <dbReference type="PROSITE" id="PS50053"/>
    </source>
</evidence>